<dbReference type="Proteomes" id="UP000030678">
    <property type="component" value="Unassembled WGS sequence"/>
</dbReference>
<dbReference type="OrthoDB" id="186626at2759"/>
<evidence type="ECO:0000256" key="2">
    <source>
        <dbReference type="SAM" id="MobiDB-lite"/>
    </source>
</evidence>
<sequence length="538" mass="60197">MLDGNSSLLAHRLQNAALLFLSLAFLPLDTFILFASFLFRAILPNEVEHHRREARQEHGFHPRTVLVTGVGMTKGLALARLFHEAGHDVVGADFEPDGALACGRVSRSLKKFYRLEAPTQKPGTPAGNSPDRYIQNLLDIVTREKVDLWVSCSGVASAVEDGMAKEVVESRTPCKAIQFDVHTTQILHEKHSFIKHTRDMGLHVPETHEITSRARVEAILRDTPPGRKYIMKTIGVDDSARADMTLLPRDSGVETSKHLARLKISPQSPWILQQYIRGNEYCTHSLVVHGQVKAFVACPSAELLMHYDGLPFESPLSQAMLDFTRRYAAHGGTGFTGHLSFDFMVEERDEKALSPEDITLYPIECNPRAHTAVALFNGTTAVVDAYLSALDLDQDKDSSNHSNTTSNTTSNNNTNGTAATLVIHPARKDKYFWVGHDLVTRIILPTFSLLSTLSATASGRSSRSSAASTSVSTALQSYAKFIRHVASPTWKDGTFQRWDPLPWWWLYHVYWPLRFWDSLVRARKWSRINVSTTKMFEC</sequence>
<evidence type="ECO:0000313" key="5">
    <source>
        <dbReference type="EMBL" id="ETI24617.1"/>
    </source>
</evidence>
<name>V9DF80_9EURO</name>
<dbReference type="GO" id="GO:0005524">
    <property type="term" value="F:ATP binding"/>
    <property type="evidence" value="ECO:0007669"/>
    <property type="project" value="UniProtKB-UniRule"/>
</dbReference>
<dbReference type="GeneID" id="19982479"/>
<dbReference type="InterPro" id="IPR036291">
    <property type="entry name" value="NAD(P)-bd_dom_sf"/>
</dbReference>
<dbReference type="GO" id="GO:0046872">
    <property type="term" value="F:metal ion binding"/>
    <property type="evidence" value="ECO:0007669"/>
    <property type="project" value="InterPro"/>
</dbReference>
<dbReference type="PROSITE" id="PS50975">
    <property type="entry name" value="ATP_GRASP"/>
    <property type="match status" value="1"/>
</dbReference>
<dbReference type="SUPFAM" id="SSF51735">
    <property type="entry name" value="NAD(P)-binding Rossmann-fold domains"/>
    <property type="match status" value="1"/>
</dbReference>
<evidence type="ECO:0000256" key="3">
    <source>
        <dbReference type="SAM" id="Phobius"/>
    </source>
</evidence>
<keyword evidence="1" id="KW-0547">Nucleotide-binding</keyword>
<proteinExistence type="predicted"/>
<evidence type="ECO:0000259" key="4">
    <source>
        <dbReference type="PROSITE" id="PS50975"/>
    </source>
</evidence>
<organism evidence="5 6">
    <name type="scientific">Cladophialophora carrionii CBS 160.54</name>
    <dbReference type="NCBI Taxonomy" id="1279043"/>
    <lineage>
        <taxon>Eukaryota</taxon>
        <taxon>Fungi</taxon>
        <taxon>Dikarya</taxon>
        <taxon>Ascomycota</taxon>
        <taxon>Pezizomycotina</taxon>
        <taxon>Eurotiomycetes</taxon>
        <taxon>Chaetothyriomycetidae</taxon>
        <taxon>Chaetothyriales</taxon>
        <taxon>Herpotrichiellaceae</taxon>
        <taxon>Cladophialophora</taxon>
    </lineage>
</organism>
<keyword evidence="3" id="KW-0472">Membrane</keyword>
<feature type="compositionally biased region" description="Low complexity" evidence="2">
    <location>
        <begin position="400"/>
        <end position="415"/>
    </location>
</feature>
<keyword evidence="3" id="KW-1133">Transmembrane helix</keyword>
<evidence type="ECO:0000256" key="1">
    <source>
        <dbReference type="PROSITE-ProRule" id="PRU00409"/>
    </source>
</evidence>
<keyword evidence="1" id="KW-0067">ATP-binding</keyword>
<dbReference type="AlphaFoldDB" id="V9DF80"/>
<feature type="transmembrane region" description="Helical" evidence="3">
    <location>
        <begin position="20"/>
        <end position="43"/>
    </location>
</feature>
<accession>V9DF80</accession>
<dbReference type="Gene3D" id="3.30.470.20">
    <property type="entry name" value="ATP-grasp fold, B domain"/>
    <property type="match status" value="1"/>
</dbReference>
<dbReference type="Gene3D" id="3.40.50.20">
    <property type="match status" value="1"/>
</dbReference>
<reference evidence="5 6" key="1">
    <citation type="submission" date="2013-03" db="EMBL/GenBank/DDBJ databases">
        <title>The Genome Sequence of Cladophialophora carrionii CBS 160.54.</title>
        <authorList>
            <consortium name="The Broad Institute Genomics Platform"/>
            <person name="Cuomo C."/>
            <person name="de Hoog S."/>
            <person name="Gorbushina A."/>
            <person name="Walker B."/>
            <person name="Young S.K."/>
            <person name="Zeng Q."/>
            <person name="Gargeya S."/>
            <person name="Fitzgerald M."/>
            <person name="Haas B."/>
            <person name="Abouelleil A."/>
            <person name="Allen A.W."/>
            <person name="Alvarado L."/>
            <person name="Arachchi H.M."/>
            <person name="Berlin A.M."/>
            <person name="Chapman S.B."/>
            <person name="Gainer-Dewar J."/>
            <person name="Goldberg J."/>
            <person name="Griggs A."/>
            <person name="Gujja S."/>
            <person name="Hansen M."/>
            <person name="Howarth C."/>
            <person name="Imamovic A."/>
            <person name="Ireland A."/>
            <person name="Larimer J."/>
            <person name="McCowan C."/>
            <person name="Murphy C."/>
            <person name="Pearson M."/>
            <person name="Poon T.W."/>
            <person name="Priest M."/>
            <person name="Roberts A."/>
            <person name="Saif S."/>
            <person name="Shea T."/>
            <person name="Sisk P."/>
            <person name="Sykes S."/>
            <person name="Wortman J."/>
            <person name="Nusbaum C."/>
            <person name="Birren B."/>
        </authorList>
    </citation>
    <scope>NUCLEOTIDE SEQUENCE [LARGE SCALE GENOMIC DNA]</scope>
    <source>
        <strain evidence="5 6">CBS 160.54</strain>
    </source>
</reference>
<keyword evidence="3" id="KW-0812">Transmembrane</keyword>
<dbReference type="EMBL" id="KB822704">
    <property type="protein sequence ID" value="ETI24617.1"/>
    <property type="molecule type" value="Genomic_DNA"/>
</dbReference>
<gene>
    <name evidence="5" type="ORF">G647_03986</name>
</gene>
<dbReference type="RefSeq" id="XP_008726553.1">
    <property type="nucleotide sequence ID" value="XM_008728331.1"/>
</dbReference>
<dbReference type="VEuPathDB" id="FungiDB:G647_03986"/>
<evidence type="ECO:0000313" key="6">
    <source>
        <dbReference type="Proteomes" id="UP000030678"/>
    </source>
</evidence>
<dbReference type="HOGENOM" id="CLU_026180_1_0_1"/>
<dbReference type="InterPro" id="IPR011761">
    <property type="entry name" value="ATP-grasp"/>
</dbReference>
<dbReference type="SUPFAM" id="SSF56059">
    <property type="entry name" value="Glutathione synthetase ATP-binding domain-like"/>
    <property type="match status" value="1"/>
</dbReference>
<feature type="region of interest" description="Disordered" evidence="2">
    <location>
        <begin position="396"/>
        <end position="416"/>
    </location>
</feature>
<feature type="domain" description="ATP-grasp" evidence="4">
    <location>
        <begin position="194"/>
        <end position="391"/>
    </location>
</feature>
<protein>
    <recommendedName>
        <fullName evidence="4">ATP-grasp domain-containing protein</fullName>
    </recommendedName>
</protein>